<dbReference type="RefSeq" id="XP_007687639.1">
    <property type="nucleotide sequence ID" value="XM_007689449.1"/>
</dbReference>
<dbReference type="EMBL" id="KI963976">
    <property type="protein sequence ID" value="EUC45855.1"/>
    <property type="molecule type" value="Genomic_DNA"/>
</dbReference>
<keyword evidence="2" id="KW-1185">Reference proteome</keyword>
<feature type="non-terminal residue" evidence="1">
    <location>
        <position position="1"/>
    </location>
</feature>
<dbReference type="OrthoDB" id="10392797at2759"/>
<gene>
    <name evidence="1" type="ORF">COCMIDRAFT_94394</name>
</gene>
<evidence type="ECO:0000313" key="1">
    <source>
        <dbReference type="EMBL" id="EUC45855.1"/>
    </source>
</evidence>
<reference evidence="1 2" key="1">
    <citation type="journal article" date="2013" name="PLoS Genet.">
        <title>Comparative genome structure, secondary metabolite, and effector coding capacity across Cochliobolus pathogens.</title>
        <authorList>
            <person name="Condon B.J."/>
            <person name="Leng Y."/>
            <person name="Wu D."/>
            <person name="Bushley K.E."/>
            <person name="Ohm R.A."/>
            <person name="Otillar R."/>
            <person name="Martin J."/>
            <person name="Schackwitz W."/>
            <person name="Grimwood J."/>
            <person name="MohdZainudin N."/>
            <person name="Xue C."/>
            <person name="Wang R."/>
            <person name="Manning V.A."/>
            <person name="Dhillon B."/>
            <person name="Tu Z.J."/>
            <person name="Steffenson B.J."/>
            <person name="Salamov A."/>
            <person name="Sun H."/>
            <person name="Lowry S."/>
            <person name="LaButti K."/>
            <person name="Han J."/>
            <person name="Copeland A."/>
            <person name="Lindquist E."/>
            <person name="Barry K."/>
            <person name="Schmutz J."/>
            <person name="Baker S.E."/>
            <person name="Ciuffetti L.M."/>
            <person name="Grigoriev I.V."/>
            <person name="Zhong S."/>
            <person name="Turgeon B.G."/>
        </authorList>
    </citation>
    <scope>NUCLEOTIDE SEQUENCE [LARGE SCALE GENOMIC DNA]</scope>
    <source>
        <strain evidence="1 2">ATCC 44560</strain>
    </source>
</reference>
<protein>
    <submittedName>
        <fullName evidence="1">Uncharacterized protein</fullName>
    </submittedName>
</protein>
<dbReference type="KEGG" id="bor:COCMIDRAFT_94394"/>
<proteinExistence type="predicted"/>
<sequence length="99" mass="11193">DFASAPWSFLLTRLISTSAFLLKALFPRSPRLSPLAYFGPGATKRLHLRLPSFSLSVYLFTSQCLSLSITCLAMKNTTLTTRDGWCFLFYLPFLLGLFF</sequence>
<name>W6Z7A1_COCMI</name>
<dbReference type="Proteomes" id="UP000054032">
    <property type="component" value="Unassembled WGS sequence"/>
</dbReference>
<evidence type="ECO:0000313" key="2">
    <source>
        <dbReference type="Proteomes" id="UP000054032"/>
    </source>
</evidence>
<organism evidence="1 2">
    <name type="scientific">Bipolaris oryzae ATCC 44560</name>
    <dbReference type="NCBI Taxonomy" id="930090"/>
    <lineage>
        <taxon>Eukaryota</taxon>
        <taxon>Fungi</taxon>
        <taxon>Dikarya</taxon>
        <taxon>Ascomycota</taxon>
        <taxon>Pezizomycotina</taxon>
        <taxon>Dothideomycetes</taxon>
        <taxon>Pleosporomycetidae</taxon>
        <taxon>Pleosporales</taxon>
        <taxon>Pleosporineae</taxon>
        <taxon>Pleosporaceae</taxon>
        <taxon>Bipolaris</taxon>
    </lineage>
</organism>
<dbReference type="HOGENOM" id="CLU_181923_0_0_1"/>
<dbReference type="AlphaFoldDB" id="W6Z7A1"/>
<accession>W6Z7A1</accession>
<dbReference type="GeneID" id="19128440"/>